<dbReference type="PANTHER" id="PTHR30634:SF14">
    <property type="match status" value="1"/>
</dbReference>
<feature type="region of interest" description="Disordered" evidence="1">
    <location>
        <begin position="146"/>
        <end position="194"/>
    </location>
</feature>
<dbReference type="InterPro" id="IPR043737">
    <property type="entry name" value="DUF5682"/>
</dbReference>
<dbReference type="Pfam" id="PF18934">
    <property type="entry name" value="DUF5682"/>
    <property type="match status" value="1"/>
</dbReference>
<organism evidence="2 3">
    <name type="scientific">Roseateles depolymerans</name>
    <dbReference type="NCBI Taxonomy" id="76731"/>
    <lineage>
        <taxon>Bacteria</taxon>
        <taxon>Pseudomonadati</taxon>
        <taxon>Pseudomonadota</taxon>
        <taxon>Betaproteobacteria</taxon>
        <taxon>Burkholderiales</taxon>
        <taxon>Sphaerotilaceae</taxon>
        <taxon>Roseateles</taxon>
    </lineage>
</organism>
<proteinExistence type="predicted"/>
<dbReference type="PANTHER" id="PTHR30634">
    <property type="entry name" value="OUTER MEMBRANE LOLAB LIPOPROTEIN INSERTION APPARATUS"/>
    <property type="match status" value="1"/>
</dbReference>
<name>A0A0U3MY68_9BURK</name>
<dbReference type="AlphaFoldDB" id="A0A0U3MY68"/>
<evidence type="ECO:0000313" key="2">
    <source>
        <dbReference type="EMBL" id="ALV04891.1"/>
    </source>
</evidence>
<dbReference type="EMBL" id="CP013729">
    <property type="protein sequence ID" value="ALV04891.1"/>
    <property type="molecule type" value="Genomic_DNA"/>
</dbReference>
<accession>A0A0U3MY68</accession>
<protein>
    <submittedName>
        <fullName evidence="2">Uncharacterized protein</fullName>
    </submittedName>
</protein>
<evidence type="ECO:0000256" key="1">
    <source>
        <dbReference type="SAM" id="MobiDB-lite"/>
    </source>
</evidence>
<dbReference type="STRING" id="76731.RD2015_388"/>
<gene>
    <name evidence="2" type="ORF">RD2015_388</name>
</gene>
<feature type="compositionally biased region" description="Low complexity" evidence="1">
    <location>
        <begin position="177"/>
        <end position="190"/>
    </location>
</feature>
<feature type="compositionally biased region" description="Polar residues" evidence="1">
    <location>
        <begin position="1"/>
        <end position="10"/>
    </location>
</feature>
<sequence>MSPVSDQDTASAGDVRSDAVTGGTAAAAGGTAPGELHFFGVRHHGPGCARSLLRALDSLRPDCVLIEGPPEADALVADVLAADMVPPVALLTHGVEEPGRAVYHPFAEFSPEWQALRWAARAGATVRFIDLPVAIGLARDKAAEERQPAAEMAAETAADVAGDAASAPTENGADAPSGETDSTSATAEEAALPDADRWEDPLDWLARAAGYSDGEAWWNHMVEERGDGEQLFAAIEEAMLAVRSELPDEGRFPPERLQREALREAHMRQCIRAARKEGFQRIAIICGAWHLGGLKADVTVKADQALLKGLPKLKVTSTWVPWTYRHLAWQSGYGAGIQSPGWYEHLWRSSADAGEDVPGQHATRSRAVGWLARVARLMRARDLDCSSAHLIEAARLADTLAALRQRPAPGLEELHEATRTVMTLGDDALLDFIREELVIGDRLGQVPPTVPKVPLQRDLEQSQKSLRLKPEAVQKTLDLDLRQPNDLARSHLLHRLSLVGVAWGALARVGRSSRGTFHEVWTLQWEPAFAVRLIEASRYGQTVEAAATARVAERCEAAKDLATLAELVDQVLLADLPQAVAIASQALQDHAALTGDASQLMTALPPLANVFRYGNVRQTDATLVGQVFDGLVVRAAIGLPLVGRSIDDAAAEQLRQDLLAAHAAIRLRDPGRQQEPALQWQRAIRQLAHAGSVHELLQGVATRLMLDDGALSSDEAAQALSLHLSSGAEPLKAAAWLDGFLNRNAVVLLHHDGVWPLVDQWLASLSEEHFVRVLPLVRRTFSAFEPGERRDLGARAARKGPGAGQKAAAPWDDARAVRPLPLLRQLLGVAT</sequence>
<reference evidence="2 3" key="1">
    <citation type="submission" date="2015-12" db="EMBL/GenBank/DDBJ databases">
        <title>Complete genome of Roseateles depolymerans KCTC 42856.</title>
        <authorList>
            <person name="Kim K.M."/>
        </authorList>
    </citation>
    <scope>NUCLEOTIDE SEQUENCE [LARGE SCALE GENOMIC DNA]</scope>
    <source>
        <strain evidence="2 3">KCTC 42856</strain>
    </source>
</reference>
<dbReference type="PATRIC" id="fig|76731.3.peg.399"/>
<dbReference type="Proteomes" id="UP000060699">
    <property type="component" value="Chromosome"/>
</dbReference>
<feature type="region of interest" description="Disordered" evidence="1">
    <location>
        <begin position="1"/>
        <end position="26"/>
    </location>
</feature>
<dbReference type="KEGG" id="rdp:RD2015_388"/>
<dbReference type="InterPro" id="IPR050458">
    <property type="entry name" value="LolB"/>
</dbReference>
<keyword evidence="3" id="KW-1185">Reference proteome</keyword>
<feature type="compositionally biased region" description="Low complexity" evidence="1">
    <location>
        <begin position="149"/>
        <end position="167"/>
    </location>
</feature>
<evidence type="ECO:0000313" key="3">
    <source>
        <dbReference type="Proteomes" id="UP000060699"/>
    </source>
</evidence>